<dbReference type="EMBL" id="BPQO01000004">
    <property type="protein sequence ID" value="GJD87847.1"/>
    <property type="molecule type" value="Genomic_DNA"/>
</dbReference>
<feature type="region of interest" description="Disordered" evidence="1">
    <location>
        <begin position="234"/>
        <end position="260"/>
    </location>
</feature>
<evidence type="ECO:0000313" key="3">
    <source>
        <dbReference type="EMBL" id="GJD87847.1"/>
    </source>
</evidence>
<gene>
    <name evidence="3" type="ORF">BHAOGJBA_1352</name>
</gene>
<evidence type="ECO:0000256" key="1">
    <source>
        <dbReference type="SAM" id="MobiDB-lite"/>
    </source>
</evidence>
<proteinExistence type="predicted"/>
<comment type="caution">
    <text evidence="3">The sequence shown here is derived from an EMBL/GenBank/DDBJ whole genome shotgun (WGS) entry which is preliminary data.</text>
</comment>
<sequence length="350" mass="37981">MQLMIPKDMVRTSVASPDVARPGLPFASKILIGSAASAVLAVAAAGLALTFGSSAAIGFEPVAKSSSSGGLAPLSRSIPAEASQIPPQPVATEANVPIFRMPDEALNSGAGRHGQRPETESYVAADSAARMPYEGRWYAKYHADCYNGTDDSERVPLRFTSSNLKFYETSCNVRSVRRLGGRFNLKSKCTFEGIYSESNITLDFVDADTMRVNAYEAAGIDGALYKRCKPKQNAHALPSAPNAERTAASHPKRPRRSEVERCSGVFIRDSCGPNKIGCSVPKKAGDTADFMASDQTDGVRTYVVYRMDHYAASDVRLEPNCRLPSYNIDSEIRRRQSNLRMIDQILSGRP</sequence>
<organism evidence="3 4">
    <name type="scientific">Methylobacterium hispanicum</name>
    <dbReference type="NCBI Taxonomy" id="270350"/>
    <lineage>
        <taxon>Bacteria</taxon>
        <taxon>Pseudomonadati</taxon>
        <taxon>Pseudomonadota</taxon>
        <taxon>Alphaproteobacteria</taxon>
        <taxon>Hyphomicrobiales</taxon>
        <taxon>Methylobacteriaceae</taxon>
        <taxon>Methylobacterium</taxon>
    </lineage>
</organism>
<reference evidence="3" key="2">
    <citation type="submission" date="2021-08" db="EMBL/GenBank/DDBJ databases">
        <authorList>
            <person name="Tani A."/>
            <person name="Ola A."/>
            <person name="Ogura Y."/>
            <person name="Katsura K."/>
            <person name="Hayashi T."/>
        </authorList>
    </citation>
    <scope>NUCLEOTIDE SEQUENCE</scope>
    <source>
        <strain evidence="3">DSM 16372</strain>
    </source>
</reference>
<evidence type="ECO:0000256" key="2">
    <source>
        <dbReference type="SAM" id="Phobius"/>
    </source>
</evidence>
<feature type="transmembrane region" description="Helical" evidence="2">
    <location>
        <begin position="30"/>
        <end position="51"/>
    </location>
</feature>
<keyword evidence="2" id="KW-1133">Transmembrane helix</keyword>
<keyword evidence="2" id="KW-0472">Membrane</keyword>
<protein>
    <submittedName>
        <fullName evidence="3">Uncharacterized protein</fullName>
    </submittedName>
</protein>
<keyword evidence="2" id="KW-0812">Transmembrane</keyword>
<name>A0AAV4ZHI0_9HYPH</name>
<dbReference type="Proteomes" id="UP001055247">
    <property type="component" value="Unassembled WGS sequence"/>
</dbReference>
<keyword evidence="4" id="KW-1185">Reference proteome</keyword>
<dbReference type="AlphaFoldDB" id="A0AAV4ZHI0"/>
<accession>A0AAV4ZHI0</accession>
<evidence type="ECO:0000313" key="4">
    <source>
        <dbReference type="Proteomes" id="UP001055247"/>
    </source>
</evidence>
<reference evidence="3" key="1">
    <citation type="journal article" date="2016" name="Front. Microbiol.">
        <title>Genome Sequence of the Piezophilic, Mesophilic Sulfate-Reducing Bacterium Desulfovibrio indicus J2T.</title>
        <authorList>
            <person name="Cao J."/>
            <person name="Maignien L."/>
            <person name="Shao Z."/>
            <person name="Alain K."/>
            <person name="Jebbar M."/>
        </authorList>
    </citation>
    <scope>NUCLEOTIDE SEQUENCE</scope>
    <source>
        <strain evidence="3">DSM 16372</strain>
    </source>
</reference>
<dbReference type="RefSeq" id="WP_238229840.1">
    <property type="nucleotide sequence ID" value="NZ_BPQO01000004.1"/>
</dbReference>